<evidence type="ECO:0000256" key="2">
    <source>
        <dbReference type="ARBA" id="ARBA00004749"/>
    </source>
</evidence>
<evidence type="ECO:0000259" key="9">
    <source>
        <dbReference type="Pfam" id="PF08511"/>
    </source>
</evidence>
<dbReference type="PANTHER" id="PTHR21427:SF19">
    <property type="entry name" value="UBIQUINONE BIOSYNTHESIS PROTEIN COQ9, MITOCHONDRIAL"/>
    <property type="match status" value="1"/>
</dbReference>
<dbReference type="NCBIfam" id="TIGR02396">
    <property type="entry name" value="diverge_rpsU"/>
    <property type="match status" value="1"/>
</dbReference>
<dbReference type="Proteomes" id="UP000193642">
    <property type="component" value="Unassembled WGS sequence"/>
</dbReference>
<keyword evidence="4 8" id="KW-0831">Ubiquinone biosynthesis</keyword>
<evidence type="ECO:0000256" key="7">
    <source>
        <dbReference type="ARBA" id="ARBA00023128"/>
    </source>
</evidence>
<name>A0A1Y2CXV5_9FUNG</name>
<dbReference type="PANTHER" id="PTHR21427">
    <property type="entry name" value="UBIQUINONE BIOSYNTHESIS PROTEIN COQ9, MITOCHONDRIAL"/>
    <property type="match status" value="1"/>
</dbReference>
<evidence type="ECO:0000256" key="6">
    <source>
        <dbReference type="ARBA" id="ARBA00023121"/>
    </source>
</evidence>
<keyword evidence="7 8" id="KW-0496">Mitochondrion</keyword>
<dbReference type="FunFam" id="1.10.357.10:FF:000004">
    <property type="entry name" value="Ubiquinone biosynthesis protein COQ9, mitochondrial"/>
    <property type="match status" value="1"/>
</dbReference>
<reference evidence="10 11" key="1">
    <citation type="submission" date="2016-07" db="EMBL/GenBank/DDBJ databases">
        <title>Pervasive Adenine N6-methylation of Active Genes in Fungi.</title>
        <authorList>
            <consortium name="DOE Joint Genome Institute"/>
            <person name="Mondo S.J."/>
            <person name="Dannebaum R.O."/>
            <person name="Kuo R.C."/>
            <person name="Labutti K."/>
            <person name="Haridas S."/>
            <person name="Kuo A."/>
            <person name="Salamov A."/>
            <person name="Ahrendt S.R."/>
            <person name="Lipzen A."/>
            <person name="Sullivan W."/>
            <person name="Andreopoulos W.B."/>
            <person name="Clum A."/>
            <person name="Lindquist E."/>
            <person name="Daum C."/>
            <person name="Ramamoorthy G.K."/>
            <person name="Gryganskyi A."/>
            <person name="Culley D."/>
            <person name="Magnuson J.K."/>
            <person name="James T.Y."/>
            <person name="O'Malley M.A."/>
            <person name="Stajich J.E."/>
            <person name="Spatafora J.W."/>
            <person name="Visel A."/>
            <person name="Grigoriev I.V."/>
        </authorList>
    </citation>
    <scope>NUCLEOTIDE SEQUENCE [LARGE SCALE GENOMIC DNA]</scope>
    <source>
        <strain evidence="10 11">JEL800</strain>
    </source>
</reference>
<dbReference type="GO" id="GO:0008289">
    <property type="term" value="F:lipid binding"/>
    <property type="evidence" value="ECO:0007669"/>
    <property type="project" value="UniProtKB-UniRule"/>
</dbReference>
<dbReference type="AlphaFoldDB" id="A0A1Y2CXV5"/>
<dbReference type="GO" id="GO:0005743">
    <property type="term" value="C:mitochondrial inner membrane"/>
    <property type="evidence" value="ECO:0007669"/>
    <property type="project" value="TreeGrafter"/>
</dbReference>
<dbReference type="EMBL" id="MCGO01000004">
    <property type="protein sequence ID" value="ORY51807.1"/>
    <property type="molecule type" value="Genomic_DNA"/>
</dbReference>
<dbReference type="STRING" id="329046.A0A1Y2CXV5"/>
<keyword evidence="11" id="KW-1185">Reference proteome</keyword>
<evidence type="ECO:0000313" key="11">
    <source>
        <dbReference type="Proteomes" id="UP000193642"/>
    </source>
</evidence>
<dbReference type="Gene3D" id="1.10.357.10">
    <property type="entry name" value="Tetracycline Repressor, domain 2"/>
    <property type="match status" value="1"/>
</dbReference>
<dbReference type="OrthoDB" id="619536at2759"/>
<comment type="caution">
    <text evidence="10">The sequence shown here is derived from an EMBL/GenBank/DDBJ whole genome shotgun (WGS) entry which is preliminary data.</text>
</comment>
<gene>
    <name evidence="10" type="ORF">BCR33DRAFT_712002</name>
</gene>
<comment type="function">
    <text evidence="8">Membrane-associated protein that warps the membrane surface to access and bind aromatic isoprenes with high specificity, including ubiquinone (CoQ) isoprene intermediates and presents them directly to Coq7, therefore facilitating the Coq7-mediated hydroxylase step. Participates in the biosynthesis of coenzyme Q, also named ubiquinone, an essential lipid-soluble electron transporter for aerobic cellular respiration.</text>
</comment>
<evidence type="ECO:0000256" key="1">
    <source>
        <dbReference type="ARBA" id="ARBA00004173"/>
    </source>
</evidence>
<protein>
    <recommendedName>
        <fullName evidence="8">Ubiquinone biosynthesis protein</fullName>
    </recommendedName>
</protein>
<dbReference type="Pfam" id="PF08511">
    <property type="entry name" value="COQ9"/>
    <property type="match status" value="1"/>
</dbReference>
<proteinExistence type="inferred from homology"/>
<evidence type="ECO:0000313" key="10">
    <source>
        <dbReference type="EMBL" id="ORY51807.1"/>
    </source>
</evidence>
<evidence type="ECO:0000256" key="8">
    <source>
        <dbReference type="RuleBase" id="RU366063"/>
    </source>
</evidence>
<sequence>MIRRAFTSTTSIKPPDVSQIVFSSVREGVKDAGSDDVRNRILKSALASVPQLGFTTAALRHGCTSLGLSPMAAGAWPRGGAELAEYFVTNATKETATQMRTLNNFESMRVPQKIKAGVLIRLGLLKPYLHQWPDALALMAMPQNAPHSLHNLGLLVDEIWHVTGDRSTDMNWYSKRMLLAGVYTSTELFMTQDKSPNFTETEKFLDRRLNDVAFVGRTSAEVGQMLEFGIKSALGVAASKGWLK</sequence>
<keyword evidence="5" id="KW-0809">Transit peptide</keyword>
<feature type="domain" description="COQ9 C-terminal" evidence="9">
    <location>
        <begin position="145"/>
        <end position="213"/>
    </location>
</feature>
<keyword evidence="6 8" id="KW-0446">Lipid-binding</keyword>
<comment type="pathway">
    <text evidence="2 8">Cofactor biosynthesis; ubiquinone biosynthesis.</text>
</comment>
<dbReference type="GO" id="GO:0006744">
    <property type="term" value="P:ubiquinone biosynthetic process"/>
    <property type="evidence" value="ECO:0007669"/>
    <property type="project" value="UniProtKB-UniRule"/>
</dbReference>
<organism evidence="10 11">
    <name type="scientific">Rhizoclosmatium globosum</name>
    <dbReference type="NCBI Taxonomy" id="329046"/>
    <lineage>
        <taxon>Eukaryota</taxon>
        <taxon>Fungi</taxon>
        <taxon>Fungi incertae sedis</taxon>
        <taxon>Chytridiomycota</taxon>
        <taxon>Chytridiomycota incertae sedis</taxon>
        <taxon>Chytridiomycetes</taxon>
        <taxon>Chytridiales</taxon>
        <taxon>Chytriomycetaceae</taxon>
        <taxon>Rhizoclosmatium</taxon>
    </lineage>
</organism>
<keyword evidence="10" id="KW-0830">Ubiquinone</keyword>
<comment type="similarity">
    <text evidence="3 8">Belongs to the COQ9 family.</text>
</comment>
<dbReference type="InterPro" id="IPR012762">
    <property type="entry name" value="Ubiq_biosynth_COQ9"/>
</dbReference>
<comment type="subcellular location">
    <subcellularLocation>
        <location evidence="1 8">Mitochondrion</location>
    </subcellularLocation>
</comment>
<evidence type="ECO:0000256" key="3">
    <source>
        <dbReference type="ARBA" id="ARBA00010766"/>
    </source>
</evidence>
<dbReference type="UniPathway" id="UPA00232"/>
<accession>A0A1Y2CXV5</accession>
<evidence type="ECO:0000256" key="4">
    <source>
        <dbReference type="ARBA" id="ARBA00022688"/>
    </source>
</evidence>
<evidence type="ECO:0000256" key="5">
    <source>
        <dbReference type="ARBA" id="ARBA00022946"/>
    </source>
</evidence>
<dbReference type="InterPro" id="IPR013718">
    <property type="entry name" value="COQ9_C"/>
</dbReference>